<organism evidence="1 2">
    <name type="scientific">Tuber borchii</name>
    <name type="common">White truffle</name>
    <dbReference type="NCBI Taxonomy" id="42251"/>
    <lineage>
        <taxon>Eukaryota</taxon>
        <taxon>Fungi</taxon>
        <taxon>Dikarya</taxon>
        <taxon>Ascomycota</taxon>
        <taxon>Pezizomycotina</taxon>
        <taxon>Pezizomycetes</taxon>
        <taxon>Pezizales</taxon>
        <taxon>Tuberaceae</taxon>
        <taxon>Tuber</taxon>
    </lineage>
</organism>
<keyword evidence="2" id="KW-1185">Reference proteome</keyword>
<reference evidence="1 2" key="1">
    <citation type="submission" date="2017-04" db="EMBL/GenBank/DDBJ databases">
        <title>Draft genome sequence of Tuber borchii Vittad., a whitish edible truffle.</title>
        <authorList>
            <consortium name="DOE Joint Genome Institute"/>
            <person name="Murat C."/>
            <person name="Kuo A."/>
            <person name="Barry K.W."/>
            <person name="Clum A."/>
            <person name="Dockter R.B."/>
            <person name="Fauchery L."/>
            <person name="Iotti M."/>
            <person name="Kohler A."/>
            <person name="Labutti K."/>
            <person name="Lindquist E.A."/>
            <person name="Lipzen A."/>
            <person name="Ohm R.A."/>
            <person name="Wang M."/>
            <person name="Grigoriev I.V."/>
            <person name="Zambonelli A."/>
            <person name="Martin F.M."/>
        </authorList>
    </citation>
    <scope>NUCLEOTIDE SEQUENCE [LARGE SCALE GENOMIC DNA]</scope>
    <source>
        <strain evidence="1 2">Tbo3840</strain>
    </source>
</reference>
<evidence type="ECO:0000313" key="2">
    <source>
        <dbReference type="Proteomes" id="UP000244722"/>
    </source>
</evidence>
<evidence type="ECO:0000313" key="1">
    <source>
        <dbReference type="EMBL" id="PUU82863.1"/>
    </source>
</evidence>
<comment type="caution">
    <text evidence="1">The sequence shown here is derived from an EMBL/GenBank/DDBJ whole genome shotgun (WGS) entry which is preliminary data.</text>
</comment>
<name>A0A2T7A541_TUBBO</name>
<dbReference type="AlphaFoldDB" id="A0A2T7A541"/>
<proteinExistence type="predicted"/>
<dbReference type="EMBL" id="NESQ01000021">
    <property type="protein sequence ID" value="PUU82863.1"/>
    <property type="molecule type" value="Genomic_DNA"/>
</dbReference>
<protein>
    <submittedName>
        <fullName evidence="1">Uncharacterized protein</fullName>
    </submittedName>
</protein>
<dbReference type="Proteomes" id="UP000244722">
    <property type="component" value="Unassembled WGS sequence"/>
</dbReference>
<accession>A0A2T7A541</accession>
<gene>
    <name evidence="1" type="ORF">B9Z19DRAFT_1074150</name>
</gene>
<sequence length="153" mass="17708">MNLHHEWYNTVEVPPPHLRFFIQGPLPMHVANIRAPRVTKRCMIYVTGSSGSGKRIQGPGFLQLVHEGEQSCGRKRLISDWNKLPSLARSTKTTIKSLPLPLFLFYFYFWLPQKPPHLTCTADIAKEGRKKERKEGVVYCICLCRVKLEFRDL</sequence>